<dbReference type="CDD" id="cd08506">
    <property type="entry name" value="PBP2_clavulanate_OppA2"/>
    <property type="match status" value="1"/>
</dbReference>
<evidence type="ECO:0000256" key="3">
    <source>
        <dbReference type="ARBA" id="ARBA00022448"/>
    </source>
</evidence>
<organism evidence="7 8">
    <name type="scientific">Microbispora siamensis</name>
    <dbReference type="NCBI Taxonomy" id="564413"/>
    <lineage>
        <taxon>Bacteria</taxon>
        <taxon>Bacillati</taxon>
        <taxon>Actinomycetota</taxon>
        <taxon>Actinomycetes</taxon>
        <taxon>Streptosporangiales</taxon>
        <taxon>Streptosporangiaceae</taxon>
        <taxon>Microbispora</taxon>
    </lineage>
</organism>
<dbReference type="Proteomes" id="UP000660454">
    <property type="component" value="Unassembled WGS sequence"/>
</dbReference>
<dbReference type="Pfam" id="PF00496">
    <property type="entry name" value="SBP_bac_5"/>
    <property type="match status" value="1"/>
</dbReference>
<feature type="chain" id="PRO_5047400596" evidence="5">
    <location>
        <begin position="29"/>
        <end position="610"/>
    </location>
</feature>
<dbReference type="InterPro" id="IPR030678">
    <property type="entry name" value="Peptide/Ni-bd"/>
</dbReference>
<keyword evidence="4 5" id="KW-0732">Signal</keyword>
<dbReference type="Gene3D" id="3.10.105.10">
    <property type="entry name" value="Dipeptide-binding Protein, Domain 3"/>
    <property type="match status" value="1"/>
</dbReference>
<evidence type="ECO:0000259" key="6">
    <source>
        <dbReference type="Pfam" id="PF00496"/>
    </source>
</evidence>
<dbReference type="InterPro" id="IPR000914">
    <property type="entry name" value="SBP_5_dom"/>
</dbReference>
<evidence type="ECO:0000256" key="4">
    <source>
        <dbReference type="ARBA" id="ARBA00022729"/>
    </source>
</evidence>
<evidence type="ECO:0000256" key="2">
    <source>
        <dbReference type="ARBA" id="ARBA00005695"/>
    </source>
</evidence>
<dbReference type="Gene3D" id="3.40.190.10">
    <property type="entry name" value="Periplasmic binding protein-like II"/>
    <property type="match status" value="1"/>
</dbReference>
<dbReference type="PIRSF" id="PIRSF002741">
    <property type="entry name" value="MppA"/>
    <property type="match status" value="1"/>
</dbReference>
<sequence length="610" mass="65338">MKKTPRERRPLLSLLAASACAALLAACAGPVPPDNPGANGGTGGGASDAAGGGAPAAGGTLRIASLQSDLDALDPLTGYSTDSWEIIRALTRQLVTYPGSAKDIKDDTTLVPDLAKSWDVSKDGKTYTFHLRDGIRYSGSSTREIVAGDFVYAIKRFCDPNKQVAAINYFQLAFSGFRDYCEKFAKVPPGDPAKSKAFIDSHDIPGVSAPDDKTLVLRSDTKNYDFLSILSMNFVSPLPEEVAAKYVGDSLEFRKNYPSSGPYQIASYEPGRSLVLKKVPGYDHAGDPARKAYVDEIVVDFTTNSEDAVVQKIQSGDADLSLYLDVPPLSTIQQYQASNSPYLHSSDSGAANFITINARPEATSPGAEALRKLKVRQALAYAVNKANLVQAQGGKIAARPLGQIITSTILGHQDFDPYPTPGNAGDPEKAKQLLAEAGYPNGLKLDAVYRVNAQFETIAVTLKADLARAGIELNLIPVPPAQSSAYLQDPKSRWDVFLSASFAPDWQGPSTRMLLGGWLDSDAAPCGTGNVHAICYDNPELNKLAAKAFPSDDPGPVWAEADRLVSADLPWIPLFEKRKVAITSDRVRNWTWSSLATQADITNIAVGPAR</sequence>
<evidence type="ECO:0000256" key="1">
    <source>
        <dbReference type="ARBA" id="ARBA00004196"/>
    </source>
</evidence>
<feature type="domain" description="Solute-binding protein family 5" evidence="6">
    <location>
        <begin position="109"/>
        <end position="510"/>
    </location>
</feature>
<keyword evidence="8" id="KW-1185">Reference proteome</keyword>
<dbReference type="PROSITE" id="PS51318">
    <property type="entry name" value="TAT"/>
    <property type="match status" value="1"/>
</dbReference>
<comment type="similarity">
    <text evidence="2">Belongs to the bacterial solute-binding protein 5 family.</text>
</comment>
<keyword evidence="3" id="KW-0813">Transport</keyword>
<evidence type="ECO:0000313" key="7">
    <source>
        <dbReference type="EMBL" id="GIH62817.1"/>
    </source>
</evidence>
<name>A0ABQ4GN37_9ACTN</name>
<evidence type="ECO:0000256" key="5">
    <source>
        <dbReference type="SAM" id="SignalP"/>
    </source>
</evidence>
<dbReference type="PANTHER" id="PTHR30290:SF10">
    <property type="entry name" value="PERIPLASMIC OLIGOPEPTIDE-BINDING PROTEIN-RELATED"/>
    <property type="match status" value="1"/>
</dbReference>
<dbReference type="PROSITE" id="PS51257">
    <property type="entry name" value="PROKAR_LIPOPROTEIN"/>
    <property type="match status" value="1"/>
</dbReference>
<evidence type="ECO:0000313" key="8">
    <source>
        <dbReference type="Proteomes" id="UP000660454"/>
    </source>
</evidence>
<proteinExistence type="inferred from homology"/>
<dbReference type="PANTHER" id="PTHR30290">
    <property type="entry name" value="PERIPLASMIC BINDING COMPONENT OF ABC TRANSPORTER"/>
    <property type="match status" value="1"/>
</dbReference>
<comment type="subcellular location">
    <subcellularLocation>
        <location evidence="1">Cell envelope</location>
    </subcellularLocation>
</comment>
<accession>A0ABQ4GN37</accession>
<dbReference type="InterPro" id="IPR039424">
    <property type="entry name" value="SBP_5"/>
</dbReference>
<protein>
    <submittedName>
        <fullName evidence="7">ABC transporter substrate-binding protein</fullName>
    </submittedName>
</protein>
<gene>
    <name evidence="7" type="ORF">Msi02_36340</name>
</gene>
<comment type="caution">
    <text evidence="7">The sequence shown here is derived from an EMBL/GenBank/DDBJ whole genome shotgun (WGS) entry which is preliminary data.</text>
</comment>
<feature type="signal peptide" evidence="5">
    <location>
        <begin position="1"/>
        <end position="28"/>
    </location>
</feature>
<dbReference type="EMBL" id="BOOF01000018">
    <property type="protein sequence ID" value="GIH62817.1"/>
    <property type="molecule type" value="Genomic_DNA"/>
</dbReference>
<dbReference type="SUPFAM" id="SSF53850">
    <property type="entry name" value="Periplasmic binding protein-like II"/>
    <property type="match status" value="1"/>
</dbReference>
<dbReference type="InterPro" id="IPR006311">
    <property type="entry name" value="TAT_signal"/>
</dbReference>
<reference evidence="7 8" key="1">
    <citation type="submission" date="2021-01" db="EMBL/GenBank/DDBJ databases">
        <title>Whole genome shotgun sequence of Microbispora siamensis NBRC 104113.</title>
        <authorList>
            <person name="Komaki H."/>
            <person name="Tamura T."/>
        </authorList>
    </citation>
    <scope>NUCLEOTIDE SEQUENCE [LARGE SCALE GENOMIC DNA]</scope>
    <source>
        <strain evidence="7 8">NBRC 104113</strain>
    </source>
</reference>